<dbReference type="GO" id="GO:0005886">
    <property type="term" value="C:plasma membrane"/>
    <property type="evidence" value="ECO:0007669"/>
    <property type="project" value="InterPro"/>
</dbReference>
<feature type="region of interest" description="Disordered" evidence="1">
    <location>
        <begin position="343"/>
        <end position="378"/>
    </location>
</feature>
<evidence type="ECO:0008006" key="5">
    <source>
        <dbReference type="Google" id="ProtNLM"/>
    </source>
</evidence>
<organism evidence="3 4">
    <name type="scientific">Pyricularia oryzae</name>
    <name type="common">Rice blast fungus</name>
    <name type="synonym">Magnaporthe oryzae</name>
    <dbReference type="NCBI Taxonomy" id="318829"/>
    <lineage>
        <taxon>Eukaryota</taxon>
        <taxon>Fungi</taxon>
        <taxon>Dikarya</taxon>
        <taxon>Ascomycota</taxon>
        <taxon>Pezizomycotina</taxon>
        <taxon>Sordariomycetes</taxon>
        <taxon>Sordariomycetidae</taxon>
        <taxon>Magnaporthales</taxon>
        <taxon>Pyriculariaceae</taxon>
        <taxon>Pyricularia</taxon>
    </lineage>
</organism>
<evidence type="ECO:0000313" key="4">
    <source>
        <dbReference type="Proteomes" id="UP000294847"/>
    </source>
</evidence>
<protein>
    <recommendedName>
        <fullName evidence="5">Integral membrane protein</fullName>
    </recommendedName>
</protein>
<feature type="transmembrane region" description="Helical" evidence="2">
    <location>
        <begin position="182"/>
        <end position="205"/>
    </location>
</feature>
<keyword evidence="2" id="KW-0812">Transmembrane</keyword>
<dbReference type="GO" id="GO:0051285">
    <property type="term" value="C:cell cortex of cell tip"/>
    <property type="evidence" value="ECO:0007669"/>
    <property type="project" value="TreeGrafter"/>
</dbReference>
<gene>
    <name evidence="3" type="ORF">PoMZ_09248</name>
</gene>
<name>A0A4P7N172_PYROR</name>
<dbReference type="InterPro" id="IPR052413">
    <property type="entry name" value="SUR7_domain"/>
</dbReference>
<dbReference type="Pfam" id="PF06687">
    <property type="entry name" value="SUR7"/>
    <property type="match status" value="1"/>
</dbReference>
<feature type="transmembrane region" description="Helical" evidence="2">
    <location>
        <begin position="225"/>
        <end position="253"/>
    </location>
</feature>
<evidence type="ECO:0000256" key="2">
    <source>
        <dbReference type="SAM" id="Phobius"/>
    </source>
</evidence>
<accession>A0A4P7N172</accession>
<dbReference type="GO" id="GO:0031505">
    <property type="term" value="P:fungal-type cell wall organization"/>
    <property type="evidence" value="ECO:0007669"/>
    <property type="project" value="TreeGrafter"/>
</dbReference>
<dbReference type="InterPro" id="IPR009571">
    <property type="entry name" value="SUR7/Rim9-like_fungi"/>
</dbReference>
<feature type="transmembrane region" description="Helical" evidence="2">
    <location>
        <begin position="7"/>
        <end position="31"/>
    </location>
</feature>
<dbReference type="EMBL" id="CP034204">
    <property type="protein sequence ID" value="QBZ53560.1"/>
    <property type="molecule type" value="Genomic_DNA"/>
</dbReference>
<dbReference type="AlphaFoldDB" id="A0A4P7N172"/>
<dbReference type="Proteomes" id="UP000294847">
    <property type="component" value="Chromosome 1"/>
</dbReference>
<keyword evidence="2" id="KW-0472">Membrane</keyword>
<evidence type="ECO:0000256" key="1">
    <source>
        <dbReference type="SAM" id="MobiDB-lite"/>
    </source>
</evidence>
<feature type="non-terminal residue" evidence="3">
    <location>
        <position position="1"/>
    </location>
</feature>
<sequence length="378" mass="39693">VKMAKRIVDFVPIFLSLVAFIFVLLILLGGVGNQLADIFFLKINTSALKLPSVLSNADLLRDISILSGTDFIGGDLTASTLGLATEYTISLLTFCARTSSGASCSSPQIKFWFDPGQHLRLDSTSLRQQYPGGYTGALSSYRSIATRFLPGAFVFCALSAGLTVLLSALSALGVARASTGRAAAVFAILATVVLLMADAAATHVFRVLDAEFNSGFGAHGLSSSLGAGGLALAWLALLLMLGAAAAACVRLSAVAAEERRGRGLRALNLGAGEKRAAVVTPAPARKGGILSRIPGLNRHKYAQVEDERQQRQMMLGRDGYGGAAPRGADADWMVQDDYSAERYSDRGRGDGIAMRSLSPTPPARTVANTAYEPYGRAG</sequence>
<keyword evidence="2" id="KW-1133">Transmembrane helix</keyword>
<proteinExistence type="predicted"/>
<feature type="transmembrane region" description="Helical" evidence="2">
    <location>
        <begin position="148"/>
        <end position="175"/>
    </location>
</feature>
<dbReference type="PANTHER" id="PTHR28019">
    <property type="entry name" value="CELL MEMBRANE PROTEIN YLR413W-RELATED"/>
    <property type="match status" value="1"/>
</dbReference>
<reference evidence="3 4" key="1">
    <citation type="journal article" date="2019" name="Mol. Biol. Evol.">
        <title>Blast fungal genomes show frequent chromosomal changes, gene gains and losses, and effector gene turnover.</title>
        <authorList>
            <person name="Gomez Luciano L.B."/>
            <person name="Jason Tsai I."/>
            <person name="Chuma I."/>
            <person name="Tosa Y."/>
            <person name="Chen Y.H."/>
            <person name="Li J.Y."/>
            <person name="Li M.Y."/>
            <person name="Jade Lu M.Y."/>
            <person name="Nakayashiki H."/>
            <person name="Li W.H."/>
        </authorList>
    </citation>
    <scope>NUCLEOTIDE SEQUENCE [LARGE SCALE GENOMIC DNA]</scope>
    <source>
        <strain evidence="3">MZ5-1-6</strain>
    </source>
</reference>
<evidence type="ECO:0000313" key="3">
    <source>
        <dbReference type="EMBL" id="QBZ53560.1"/>
    </source>
</evidence>
<dbReference type="PANTHER" id="PTHR28019:SF2">
    <property type="entry name" value="CELL MEMBRANE PROTEIN YLR413W-RELATED"/>
    <property type="match status" value="1"/>
</dbReference>